<evidence type="ECO:0000259" key="2">
    <source>
        <dbReference type="SMART" id="SM00858"/>
    </source>
</evidence>
<accession>A0AAF0BWX0</accession>
<sequence length="200" mass="20386">MDIRPPGRRVRVPEVAVGLLVTVVFALGAVLWHLSTVEKDPALVVASNVERGDVIESIDVRIGYVSSDDPLARLDSSQLDQVVGRVASVDLAEGTLLTTSVVADGPAVDAGDGVVGLALDPGAYPARGLAPGDRVNVVRTADVADLDADPIVVARNASVSAVDELASDRLLVSVLTTEADAEAVAAVAGAGGLRLVLVTP</sequence>
<evidence type="ECO:0000256" key="1">
    <source>
        <dbReference type="SAM" id="Phobius"/>
    </source>
</evidence>
<name>A0AAF0BWX0_9ACTN</name>
<feature type="domain" description="SAF" evidence="2">
    <location>
        <begin position="40"/>
        <end position="103"/>
    </location>
</feature>
<gene>
    <name evidence="3" type="ORF">PO878_04305</name>
</gene>
<dbReference type="RefSeq" id="WP_272737461.1">
    <property type="nucleotide sequence ID" value="NZ_CP116942.1"/>
</dbReference>
<dbReference type="Proteomes" id="UP001216390">
    <property type="component" value="Chromosome"/>
</dbReference>
<evidence type="ECO:0000313" key="4">
    <source>
        <dbReference type="Proteomes" id="UP001216390"/>
    </source>
</evidence>
<keyword evidence="1" id="KW-0812">Transmembrane</keyword>
<keyword evidence="1" id="KW-0472">Membrane</keyword>
<feature type="transmembrane region" description="Helical" evidence="1">
    <location>
        <begin position="12"/>
        <end position="34"/>
    </location>
</feature>
<protein>
    <submittedName>
        <fullName evidence="3">SAF domain-containing protein</fullName>
    </submittedName>
</protein>
<dbReference type="EMBL" id="CP116942">
    <property type="protein sequence ID" value="WCO67944.1"/>
    <property type="molecule type" value="Genomic_DNA"/>
</dbReference>
<keyword evidence="4" id="KW-1185">Reference proteome</keyword>
<reference evidence="3" key="1">
    <citation type="submission" date="2023-01" db="EMBL/GenBank/DDBJ databases">
        <title>The diversity of Class Acidimicrobiia in South China Sea sediment environments and the proposal of Iamia marina sp. nov., a novel species of the genus Iamia.</title>
        <authorList>
            <person name="He Y."/>
            <person name="Tian X."/>
        </authorList>
    </citation>
    <scope>NUCLEOTIDE SEQUENCE</scope>
    <source>
        <strain evidence="3">DSM 19957</strain>
    </source>
</reference>
<dbReference type="SMART" id="SM00858">
    <property type="entry name" value="SAF"/>
    <property type="match status" value="1"/>
</dbReference>
<dbReference type="KEGG" id="ima:PO878_04305"/>
<keyword evidence="1" id="KW-1133">Transmembrane helix</keyword>
<dbReference type="InterPro" id="IPR013974">
    <property type="entry name" value="SAF"/>
</dbReference>
<organism evidence="3 4">
    <name type="scientific">Iamia majanohamensis</name>
    <dbReference type="NCBI Taxonomy" id="467976"/>
    <lineage>
        <taxon>Bacteria</taxon>
        <taxon>Bacillati</taxon>
        <taxon>Actinomycetota</taxon>
        <taxon>Acidimicrobiia</taxon>
        <taxon>Acidimicrobiales</taxon>
        <taxon>Iamiaceae</taxon>
        <taxon>Iamia</taxon>
    </lineage>
</organism>
<dbReference type="AlphaFoldDB" id="A0AAF0BWX0"/>
<proteinExistence type="predicted"/>
<evidence type="ECO:0000313" key="3">
    <source>
        <dbReference type="EMBL" id="WCO67944.1"/>
    </source>
</evidence>
<dbReference type="Pfam" id="PF08666">
    <property type="entry name" value="SAF"/>
    <property type="match status" value="1"/>
</dbReference>